<dbReference type="HOGENOM" id="CLU_973915_0_0_1"/>
<gene>
    <name evidence="2" type="ORF">AaeL_AAEL004387</name>
</gene>
<organism evidence="2 3">
    <name type="scientific">Aedes aegypti</name>
    <name type="common">Yellowfever mosquito</name>
    <name type="synonym">Culex aegypti</name>
    <dbReference type="NCBI Taxonomy" id="7159"/>
    <lineage>
        <taxon>Eukaryota</taxon>
        <taxon>Metazoa</taxon>
        <taxon>Ecdysozoa</taxon>
        <taxon>Arthropoda</taxon>
        <taxon>Hexapoda</taxon>
        <taxon>Insecta</taxon>
        <taxon>Pterygota</taxon>
        <taxon>Neoptera</taxon>
        <taxon>Endopterygota</taxon>
        <taxon>Diptera</taxon>
        <taxon>Nematocera</taxon>
        <taxon>Culicoidea</taxon>
        <taxon>Culicidae</taxon>
        <taxon>Culicinae</taxon>
        <taxon>Aedini</taxon>
        <taxon>Aedes</taxon>
        <taxon>Stegomyia</taxon>
    </lineage>
</organism>
<dbReference type="PhylomeDB" id="Q17CX8"/>
<protein>
    <submittedName>
        <fullName evidence="2">AAEL004387-PA</fullName>
    </submittedName>
</protein>
<feature type="region of interest" description="Disordered" evidence="1">
    <location>
        <begin position="249"/>
        <end position="286"/>
    </location>
</feature>
<sequence length="286" mass="32674">MDKSCEVIDLCVKSEKSDDTSTTIPFEANSNADARLPETEENTICSTDFPSKREYTEQWVSEQNATIPPSSKMPCIESSFVRTPALETQPQDIVGTIPTEITELVNNECAIKLINHLVIYAFNKITEADLHRKLISVTPDIDPQINYRSKIGFRCVYERCVVLFYEALLDLTEILQKLSPPHLEIVILWMYNTVENISRAHGVDSSFLRNEKYIETLLRDFSSSQSEIPNPENIFFNIYRKMQPTEVTVGTQLQTASEGPPKKKGRQRKPRTKKDNQLAILQRISK</sequence>
<dbReference type="Proteomes" id="UP000682892">
    <property type="component" value="Chromosome 1"/>
</dbReference>
<accession>Q17CX8</accession>
<dbReference type="OMA" id="TEENTIC"/>
<dbReference type="EMBL" id="CH477302">
    <property type="protein sequence ID" value="EAT44227.1"/>
    <property type="molecule type" value="Genomic_DNA"/>
</dbReference>
<reference evidence="2" key="1">
    <citation type="submission" date="2005-10" db="EMBL/GenBank/DDBJ databases">
        <authorList>
            <person name="Loftus B.J."/>
            <person name="Nene V.M."/>
            <person name="Hannick L.I."/>
            <person name="Bidwell S."/>
            <person name="Haas B."/>
            <person name="Amedeo P."/>
            <person name="Orvis J."/>
            <person name="Wortman J.R."/>
            <person name="White O.R."/>
            <person name="Salzberg S."/>
            <person name="Shumway M."/>
            <person name="Koo H."/>
            <person name="Zhao Y."/>
            <person name="Holmes M."/>
            <person name="Miller J."/>
            <person name="Schatz M."/>
            <person name="Pop M."/>
            <person name="Pai G."/>
            <person name="Utterback T."/>
            <person name="Rogers Y.-H."/>
            <person name="Kravitz S."/>
            <person name="Fraser C.M."/>
        </authorList>
    </citation>
    <scope>NUCLEOTIDE SEQUENCE</scope>
    <source>
        <strain evidence="2">Liverpool</strain>
    </source>
</reference>
<dbReference type="eggNOG" id="ENOG502TB29">
    <property type="taxonomic scope" value="Eukaryota"/>
</dbReference>
<reference evidence="2" key="2">
    <citation type="journal article" date="2007" name="Science">
        <title>Genome sequence of Aedes aegypti, a major arbovirus vector.</title>
        <authorList>
            <person name="Nene V."/>
            <person name="Wortman J.R."/>
            <person name="Lawson D."/>
            <person name="Haas B."/>
            <person name="Kodira C."/>
            <person name="Tu Z.J."/>
            <person name="Loftus B."/>
            <person name="Xi Z."/>
            <person name="Megy K."/>
            <person name="Grabherr M."/>
            <person name="Ren Q."/>
            <person name="Zdobnov E.M."/>
            <person name="Lobo N.F."/>
            <person name="Campbell K.S."/>
            <person name="Brown S.E."/>
            <person name="Bonaldo M.F."/>
            <person name="Zhu J."/>
            <person name="Sinkins S.P."/>
            <person name="Hogenkamp D.G."/>
            <person name="Amedeo P."/>
            <person name="Arensburger P."/>
            <person name="Atkinson P.W."/>
            <person name="Bidwell S."/>
            <person name="Biedler J."/>
            <person name="Birney E."/>
            <person name="Bruggner R.V."/>
            <person name="Costas J."/>
            <person name="Coy M.R."/>
            <person name="Crabtree J."/>
            <person name="Crawford M."/>
            <person name="Debruyn B."/>
            <person name="Decaprio D."/>
            <person name="Eiglmeier K."/>
            <person name="Eisenstadt E."/>
            <person name="El-Dorry H."/>
            <person name="Gelbart W.M."/>
            <person name="Gomes S.L."/>
            <person name="Hammond M."/>
            <person name="Hannick L.I."/>
            <person name="Hogan J.R."/>
            <person name="Holmes M.H."/>
            <person name="Jaffe D."/>
            <person name="Johnston J.S."/>
            <person name="Kennedy R.C."/>
            <person name="Koo H."/>
            <person name="Kravitz S."/>
            <person name="Kriventseva E.V."/>
            <person name="Kulp D."/>
            <person name="Labutti K."/>
            <person name="Lee E."/>
            <person name="Li S."/>
            <person name="Lovin D.D."/>
            <person name="Mao C."/>
            <person name="Mauceli E."/>
            <person name="Menck C.F."/>
            <person name="Miller J.R."/>
            <person name="Montgomery P."/>
            <person name="Mori A."/>
            <person name="Nascimento A.L."/>
            <person name="Naveira H.F."/>
            <person name="Nusbaum C."/>
            <person name="O'leary S."/>
            <person name="Orvis J."/>
            <person name="Pertea M."/>
            <person name="Quesneville H."/>
            <person name="Reidenbach K.R."/>
            <person name="Rogers Y.H."/>
            <person name="Roth C.W."/>
            <person name="Schneider J.R."/>
            <person name="Schatz M."/>
            <person name="Shumway M."/>
            <person name="Stanke M."/>
            <person name="Stinson E.O."/>
            <person name="Tubio J.M."/>
            <person name="Vanzee J.P."/>
            <person name="Verjovski-Almeida S."/>
            <person name="Werner D."/>
            <person name="White O."/>
            <person name="Wyder S."/>
            <person name="Zeng Q."/>
            <person name="Zhao Q."/>
            <person name="Zhao Y."/>
            <person name="Hill C.A."/>
            <person name="Raikhel A.S."/>
            <person name="Soares M.B."/>
            <person name="Knudson D.L."/>
            <person name="Lee N.H."/>
            <person name="Galagan J."/>
            <person name="Salzberg S.L."/>
            <person name="Paulsen I.T."/>
            <person name="Dimopoulos G."/>
            <person name="Collins F.H."/>
            <person name="Birren B."/>
            <person name="Fraser-Liggett C.M."/>
            <person name="Severson D.W."/>
        </authorList>
    </citation>
    <scope>NUCLEOTIDE SEQUENCE [LARGE SCALE GENOMIC DNA]</scope>
    <source>
        <strain evidence="2">Liverpool</strain>
    </source>
</reference>
<name>Q17CX8_AEDAE</name>
<proteinExistence type="predicted"/>
<dbReference type="PaxDb" id="7159-AAEL004387-PA"/>
<evidence type="ECO:0000313" key="2">
    <source>
        <dbReference type="EMBL" id="EAT44227.1"/>
    </source>
</evidence>
<reference evidence="2" key="3">
    <citation type="submission" date="2012-09" db="EMBL/GenBank/DDBJ databases">
        <authorList>
            <consortium name="VectorBase"/>
        </authorList>
    </citation>
    <scope>NUCLEOTIDE SEQUENCE</scope>
    <source>
        <strain evidence="2">Liverpool</strain>
    </source>
</reference>
<evidence type="ECO:0000256" key="1">
    <source>
        <dbReference type="SAM" id="MobiDB-lite"/>
    </source>
</evidence>
<evidence type="ECO:0000313" key="3">
    <source>
        <dbReference type="Proteomes" id="UP000682892"/>
    </source>
</evidence>
<dbReference type="AlphaFoldDB" id="Q17CX8"/>
<feature type="compositionally biased region" description="Basic residues" evidence="1">
    <location>
        <begin position="262"/>
        <end position="272"/>
    </location>
</feature>